<feature type="region of interest" description="Disordered" evidence="1">
    <location>
        <begin position="1"/>
        <end position="89"/>
    </location>
</feature>
<proteinExistence type="predicted"/>
<dbReference type="Proteomes" id="UP001362999">
    <property type="component" value="Unassembled WGS sequence"/>
</dbReference>
<name>A0AAV9ZTF7_9AGAR</name>
<feature type="compositionally biased region" description="Low complexity" evidence="1">
    <location>
        <begin position="203"/>
        <end position="214"/>
    </location>
</feature>
<keyword evidence="3" id="KW-1185">Reference proteome</keyword>
<dbReference type="EMBL" id="JAWWNJ010000114">
    <property type="protein sequence ID" value="KAK6992047.1"/>
    <property type="molecule type" value="Genomic_DNA"/>
</dbReference>
<dbReference type="AlphaFoldDB" id="A0AAV9ZTF7"/>
<reference evidence="2 3" key="1">
    <citation type="journal article" date="2024" name="J Genomics">
        <title>Draft genome sequencing and assembly of Favolaschia claudopus CIRM-BRFM 2984 isolated from oak limbs.</title>
        <authorList>
            <person name="Navarro D."/>
            <person name="Drula E."/>
            <person name="Chaduli D."/>
            <person name="Cazenave R."/>
            <person name="Ahrendt S."/>
            <person name="Wang J."/>
            <person name="Lipzen A."/>
            <person name="Daum C."/>
            <person name="Barry K."/>
            <person name="Grigoriev I.V."/>
            <person name="Favel A."/>
            <person name="Rosso M.N."/>
            <person name="Martin F."/>
        </authorList>
    </citation>
    <scope>NUCLEOTIDE SEQUENCE [LARGE SCALE GENOMIC DNA]</scope>
    <source>
        <strain evidence="2 3">CIRM-BRFM 2984</strain>
    </source>
</reference>
<evidence type="ECO:0000313" key="3">
    <source>
        <dbReference type="Proteomes" id="UP001362999"/>
    </source>
</evidence>
<organism evidence="2 3">
    <name type="scientific">Favolaschia claudopus</name>
    <dbReference type="NCBI Taxonomy" id="2862362"/>
    <lineage>
        <taxon>Eukaryota</taxon>
        <taxon>Fungi</taxon>
        <taxon>Dikarya</taxon>
        <taxon>Basidiomycota</taxon>
        <taxon>Agaricomycotina</taxon>
        <taxon>Agaricomycetes</taxon>
        <taxon>Agaricomycetidae</taxon>
        <taxon>Agaricales</taxon>
        <taxon>Marasmiineae</taxon>
        <taxon>Mycenaceae</taxon>
        <taxon>Favolaschia</taxon>
    </lineage>
</organism>
<comment type="caution">
    <text evidence="2">The sequence shown here is derived from an EMBL/GenBank/DDBJ whole genome shotgun (WGS) entry which is preliminary data.</text>
</comment>
<feature type="compositionally biased region" description="Low complexity" evidence="1">
    <location>
        <begin position="23"/>
        <end position="41"/>
    </location>
</feature>
<evidence type="ECO:0000256" key="1">
    <source>
        <dbReference type="SAM" id="MobiDB-lite"/>
    </source>
</evidence>
<feature type="compositionally biased region" description="Basic and acidic residues" evidence="1">
    <location>
        <begin position="51"/>
        <end position="60"/>
    </location>
</feature>
<gene>
    <name evidence="2" type="ORF">R3P38DRAFT_3227062</name>
</gene>
<sequence length="293" mass="31537">MSRFLSTITSKNVGQRRPRSDSPPDTSASAEPTTPTPSTSALVTQSPTTDRIVKRGRIADDSAGAGSPSPSMPTTPTPARHVPTSTLDQRTPIAPIQLTTSPPPCAWNHCRKKVADGVRSLMTDVQHLVSSRIDGGHRPRGNPLMANPRLFEEIYQLRSLANDLERHFYPKDIIQHIKEPTTDTLPTPPAPVEAATAKPTYATAAKAATPATVPKGPPTKKTPQKPRRPGKASTPPTTSRSAPQRLILRFANSSVIKSLSDPQRLRDSLNAALNGAAKLRGVNRSRGGNFRKN</sequence>
<feature type="region of interest" description="Disordered" evidence="1">
    <location>
        <begin position="203"/>
        <end position="245"/>
    </location>
</feature>
<accession>A0AAV9ZTF7</accession>
<evidence type="ECO:0000313" key="2">
    <source>
        <dbReference type="EMBL" id="KAK6992047.1"/>
    </source>
</evidence>
<protein>
    <submittedName>
        <fullName evidence="2">Uncharacterized protein</fullName>
    </submittedName>
</protein>
<feature type="compositionally biased region" description="Polar residues" evidence="1">
    <location>
        <begin position="1"/>
        <end position="13"/>
    </location>
</feature>